<feature type="transmembrane region" description="Helical" evidence="10">
    <location>
        <begin position="597"/>
        <end position="619"/>
    </location>
</feature>
<evidence type="ECO:0000256" key="6">
    <source>
        <dbReference type="ARBA" id="ARBA00022989"/>
    </source>
</evidence>
<feature type="region of interest" description="Disordered" evidence="9">
    <location>
        <begin position="1"/>
        <end position="42"/>
    </location>
</feature>
<keyword evidence="6 10" id="KW-1133">Transmembrane helix</keyword>
<keyword evidence="5" id="KW-0448">Lipopolysaccharide biosynthesis</keyword>
<feature type="repeat" description="TPR" evidence="8">
    <location>
        <begin position="192"/>
        <end position="225"/>
    </location>
</feature>
<evidence type="ECO:0000256" key="7">
    <source>
        <dbReference type="ARBA" id="ARBA00023136"/>
    </source>
</evidence>
<feature type="domain" description="Glycosyltransferase 2-like" evidence="11">
    <location>
        <begin position="330"/>
        <end position="493"/>
    </location>
</feature>
<gene>
    <name evidence="12" type="ORF">C4532_05850</name>
</gene>
<name>A0A419F2Y0_9BACT</name>
<evidence type="ECO:0000256" key="2">
    <source>
        <dbReference type="ARBA" id="ARBA00022676"/>
    </source>
</evidence>
<dbReference type="Pfam" id="PF00535">
    <property type="entry name" value="Glycos_transf_2"/>
    <property type="match status" value="1"/>
</dbReference>
<dbReference type="InterPro" id="IPR019734">
    <property type="entry name" value="TPR_rpt"/>
</dbReference>
<feature type="repeat" description="TPR" evidence="8">
    <location>
        <begin position="124"/>
        <end position="157"/>
    </location>
</feature>
<dbReference type="PROSITE" id="PS50005">
    <property type="entry name" value="TPR"/>
    <property type="match status" value="5"/>
</dbReference>
<evidence type="ECO:0000256" key="1">
    <source>
        <dbReference type="ARBA" id="ARBA00022475"/>
    </source>
</evidence>
<dbReference type="PANTHER" id="PTHR48090:SF3">
    <property type="entry name" value="UNDECAPRENYL-PHOSPHATE 4-DEOXY-4-FORMAMIDO-L-ARABINOSE TRANSFERASE"/>
    <property type="match status" value="1"/>
</dbReference>
<accession>A0A419F2Y0</accession>
<keyword evidence="2" id="KW-0328">Glycosyltransferase</keyword>
<keyword evidence="7 10" id="KW-0472">Membrane</keyword>
<dbReference type="InterPro" id="IPR001173">
    <property type="entry name" value="Glyco_trans_2-like"/>
</dbReference>
<comment type="caution">
    <text evidence="12">The sequence shown here is derived from an EMBL/GenBank/DDBJ whole genome shotgun (WGS) entry which is preliminary data.</text>
</comment>
<evidence type="ECO:0000313" key="13">
    <source>
        <dbReference type="Proteomes" id="UP000285961"/>
    </source>
</evidence>
<evidence type="ECO:0000259" key="11">
    <source>
        <dbReference type="Pfam" id="PF00535"/>
    </source>
</evidence>
<feature type="repeat" description="TPR" evidence="8">
    <location>
        <begin position="90"/>
        <end position="123"/>
    </location>
</feature>
<dbReference type="SUPFAM" id="SSF48452">
    <property type="entry name" value="TPR-like"/>
    <property type="match status" value="1"/>
</dbReference>
<dbReference type="Gene3D" id="3.90.550.10">
    <property type="entry name" value="Spore Coat Polysaccharide Biosynthesis Protein SpsA, Chain A"/>
    <property type="match status" value="1"/>
</dbReference>
<keyword evidence="1" id="KW-1003">Cell membrane</keyword>
<protein>
    <submittedName>
        <fullName evidence="12">Glycosyltransferase</fullName>
    </submittedName>
</protein>
<reference evidence="12 13" key="1">
    <citation type="journal article" date="2017" name="ISME J.">
        <title>Energy and carbon metabolisms in a deep terrestrial subsurface fluid microbial community.</title>
        <authorList>
            <person name="Momper L."/>
            <person name="Jungbluth S.P."/>
            <person name="Lee M.D."/>
            <person name="Amend J.P."/>
        </authorList>
    </citation>
    <scope>NUCLEOTIDE SEQUENCE [LARGE SCALE GENOMIC DNA]</scope>
    <source>
        <strain evidence="12">SURF_17</strain>
    </source>
</reference>
<dbReference type="Pfam" id="PF14559">
    <property type="entry name" value="TPR_19"/>
    <property type="match status" value="1"/>
</dbReference>
<proteinExistence type="predicted"/>
<feature type="transmembrane region" description="Helical" evidence="10">
    <location>
        <begin position="563"/>
        <end position="585"/>
    </location>
</feature>
<dbReference type="InterPro" id="IPR050256">
    <property type="entry name" value="Glycosyltransferase_2"/>
</dbReference>
<dbReference type="InterPro" id="IPR029044">
    <property type="entry name" value="Nucleotide-diphossugar_trans"/>
</dbReference>
<evidence type="ECO:0000256" key="5">
    <source>
        <dbReference type="ARBA" id="ARBA00022985"/>
    </source>
</evidence>
<feature type="repeat" description="TPR" evidence="8">
    <location>
        <begin position="226"/>
        <end position="259"/>
    </location>
</feature>
<evidence type="ECO:0000256" key="3">
    <source>
        <dbReference type="ARBA" id="ARBA00022679"/>
    </source>
</evidence>
<dbReference type="GO" id="GO:0005886">
    <property type="term" value="C:plasma membrane"/>
    <property type="evidence" value="ECO:0007669"/>
    <property type="project" value="TreeGrafter"/>
</dbReference>
<dbReference type="InterPro" id="IPR011990">
    <property type="entry name" value="TPR-like_helical_dom_sf"/>
</dbReference>
<dbReference type="Gene3D" id="1.25.40.10">
    <property type="entry name" value="Tetratricopeptide repeat domain"/>
    <property type="match status" value="1"/>
</dbReference>
<dbReference type="GO" id="GO:0009103">
    <property type="term" value="P:lipopolysaccharide biosynthetic process"/>
    <property type="evidence" value="ECO:0007669"/>
    <property type="project" value="UniProtKB-KW"/>
</dbReference>
<keyword evidence="3 12" id="KW-0808">Transferase</keyword>
<dbReference type="SUPFAM" id="SSF53448">
    <property type="entry name" value="Nucleotide-diphospho-sugar transferases"/>
    <property type="match status" value="1"/>
</dbReference>
<evidence type="ECO:0000256" key="4">
    <source>
        <dbReference type="ARBA" id="ARBA00022692"/>
    </source>
</evidence>
<evidence type="ECO:0000313" key="12">
    <source>
        <dbReference type="EMBL" id="RJP72589.1"/>
    </source>
</evidence>
<evidence type="ECO:0000256" key="10">
    <source>
        <dbReference type="SAM" id="Phobius"/>
    </source>
</evidence>
<dbReference type="GO" id="GO:0099621">
    <property type="term" value="F:undecaprenyl-phosphate 4-deoxy-4-formamido-L-arabinose transferase activity"/>
    <property type="evidence" value="ECO:0007669"/>
    <property type="project" value="TreeGrafter"/>
</dbReference>
<sequence>MRNGKLSPKRNHSSGRIRNASDVTDLSRGKLSLSQGRVEEAKRHLEQAVRKEPRNPEARQLLASAYASLGAFDRAEEQLKHLVGHHPQRADAYRALAEVKVAAGDPDAAIENYQKALFLEKADARLHNDLGAVLFAVGRFSEAEKHLEAALTLRHEYPDAIHNLAMVYLRQEDAEKARDLLERLAVLEPGKHETLQQLGLLNLKLGNSVEAMNHFQAAMTLMPDAVETKYWLGIAHYSAHELDMAAKIFQECIAQEPEYYPASCALAACLTKAGKQAEALKTWDRVLALAPANSFQPVRHSAPVVHPFELVHLPSPELQGAVTTETVELSVVIPVCNEQDNIKPLWQGLKPVLERLGRTHEVIFVDDGSADETLALLRGLAAREPMVRIVSFRRNYGQTAALSAGFDLARGGIVVTMDGDLQNDPEDIPMLLEKLADGYDLVSGWRQDRKDKLLSRRLPSILANRLIARITGVKLHDYGCSLKAYKRGVIKNIRLYGEMHRFIPAVVSWLGAKIVEVPVKHHPRIHGQTKYGLSRTTRVILDLINVKFLLSYLTRPMQYFGKLGIMSIGAAIISAVLLTIGAIVFPDLFSTNTVLLSTVLFTLVGVQFITIGLLAEIVIRTYHESQRRPIYVVKELIGEDGTEATS</sequence>
<dbReference type="Proteomes" id="UP000285961">
    <property type="component" value="Unassembled WGS sequence"/>
</dbReference>
<feature type="repeat" description="TPR" evidence="8">
    <location>
        <begin position="158"/>
        <end position="191"/>
    </location>
</feature>
<dbReference type="CDD" id="cd04187">
    <property type="entry name" value="DPM1_like_bac"/>
    <property type="match status" value="1"/>
</dbReference>
<organism evidence="12 13">
    <name type="scientific">Candidatus Abyssobacteria bacterium SURF_17</name>
    <dbReference type="NCBI Taxonomy" id="2093361"/>
    <lineage>
        <taxon>Bacteria</taxon>
        <taxon>Pseudomonadati</taxon>
        <taxon>Candidatus Hydrogenedentota</taxon>
        <taxon>Candidatus Abyssobacteria</taxon>
    </lineage>
</organism>
<evidence type="ECO:0000256" key="9">
    <source>
        <dbReference type="SAM" id="MobiDB-lite"/>
    </source>
</evidence>
<dbReference type="Pfam" id="PF13424">
    <property type="entry name" value="TPR_12"/>
    <property type="match status" value="1"/>
</dbReference>
<dbReference type="EMBL" id="QZKI01000043">
    <property type="protein sequence ID" value="RJP72589.1"/>
    <property type="molecule type" value="Genomic_DNA"/>
</dbReference>
<dbReference type="AlphaFoldDB" id="A0A419F2Y0"/>
<dbReference type="PANTHER" id="PTHR48090">
    <property type="entry name" value="UNDECAPRENYL-PHOSPHATE 4-DEOXY-4-FORMAMIDO-L-ARABINOSE TRANSFERASE-RELATED"/>
    <property type="match status" value="1"/>
</dbReference>
<dbReference type="SMART" id="SM00028">
    <property type="entry name" value="TPR"/>
    <property type="match status" value="8"/>
</dbReference>
<keyword evidence="8" id="KW-0802">TPR repeat</keyword>
<keyword evidence="4 10" id="KW-0812">Transmembrane</keyword>
<evidence type="ECO:0000256" key="8">
    <source>
        <dbReference type="PROSITE-ProRule" id="PRU00339"/>
    </source>
</evidence>